<reference evidence="2 3" key="1">
    <citation type="submission" date="2014-03" db="EMBL/GenBank/DDBJ databases">
        <title>Genomics of Bifidobacteria.</title>
        <authorList>
            <person name="Ventura M."/>
            <person name="Milani C."/>
            <person name="Lugli G.A."/>
        </authorList>
    </citation>
    <scope>NUCLEOTIDE SEQUENCE [LARGE SCALE GENOMIC DNA]</scope>
    <source>
        <strain evidence="2 3">LMG 11341</strain>
    </source>
</reference>
<organism evidence="2 3">
    <name type="scientific">Bifidobacterium merycicum</name>
    <dbReference type="NCBI Taxonomy" id="78345"/>
    <lineage>
        <taxon>Bacteria</taxon>
        <taxon>Bacillati</taxon>
        <taxon>Actinomycetota</taxon>
        <taxon>Actinomycetes</taxon>
        <taxon>Bifidobacteriales</taxon>
        <taxon>Bifidobacteriaceae</taxon>
        <taxon>Bifidobacterium</taxon>
    </lineage>
</organism>
<name>A0A087BD29_9BIFI</name>
<dbReference type="Proteomes" id="UP000029060">
    <property type="component" value="Unassembled WGS sequence"/>
</dbReference>
<dbReference type="STRING" id="78345.BMERY_0409"/>
<keyword evidence="3" id="KW-1185">Reference proteome</keyword>
<evidence type="ECO:0000313" key="3">
    <source>
        <dbReference type="Proteomes" id="UP000029060"/>
    </source>
</evidence>
<feature type="compositionally biased region" description="Basic and acidic residues" evidence="1">
    <location>
        <begin position="278"/>
        <end position="288"/>
    </location>
</feature>
<evidence type="ECO:0000256" key="1">
    <source>
        <dbReference type="SAM" id="MobiDB-lite"/>
    </source>
</evidence>
<protein>
    <submittedName>
        <fullName evidence="2">Uncharacterized protein</fullName>
    </submittedName>
</protein>
<dbReference type="eggNOG" id="ENOG5031JNZ">
    <property type="taxonomic scope" value="Bacteria"/>
</dbReference>
<gene>
    <name evidence="2" type="ORF">BMERY_0409</name>
</gene>
<dbReference type="AlphaFoldDB" id="A0A087BD29"/>
<sequence>MASHGCGRFDASPTVKPMNSHIKIRGKNGSRSRPVVPPLLHSHDLPGPMSLSRLSIAGTVRSLDGYSGYWADHGDTLYGRALIVHRMIPSATAACMRTALWVWMGGAFPETVDVLSGSHYRTLRHGRPIRVFARKVGHEQLMKVGELDITSPQRTVCDIASTARGMSGAAVFADRIADLMHMYRFTPDECEAILAMNPCTVSAPHARAFLNTVRLYYEERKHAKADAAGTVGTVGHVGREMAKRDDLGGETPMEAATTETAETTAAMKGSERGSVTGDGDREPEKLEEPTESGRPGESATTRETS</sequence>
<dbReference type="EMBL" id="JGZC01000010">
    <property type="protein sequence ID" value="KFI68929.1"/>
    <property type="molecule type" value="Genomic_DNA"/>
</dbReference>
<evidence type="ECO:0000313" key="2">
    <source>
        <dbReference type="EMBL" id="KFI68929.1"/>
    </source>
</evidence>
<feature type="compositionally biased region" description="Low complexity" evidence="1">
    <location>
        <begin position="254"/>
        <end position="266"/>
    </location>
</feature>
<comment type="caution">
    <text evidence="2">The sequence shown here is derived from an EMBL/GenBank/DDBJ whole genome shotgun (WGS) entry which is preliminary data.</text>
</comment>
<feature type="region of interest" description="Disordered" evidence="1">
    <location>
        <begin position="242"/>
        <end position="305"/>
    </location>
</feature>
<proteinExistence type="predicted"/>
<feature type="region of interest" description="Disordered" evidence="1">
    <location>
        <begin position="1"/>
        <end position="33"/>
    </location>
</feature>
<accession>A0A087BD29</accession>